<dbReference type="Proteomes" id="UP000530403">
    <property type="component" value="Unassembled WGS sequence"/>
</dbReference>
<dbReference type="Proteomes" id="UP000498980">
    <property type="component" value="Unassembled WGS sequence"/>
</dbReference>
<reference evidence="2 4" key="2">
    <citation type="submission" date="2020-07" db="EMBL/GenBank/DDBJ databases">
        <title>Sequencing the genomes of 1000 actinobacteria strains.</title>
        <authorList>
            <person name="Klenk H.-P."/>
        </authorList>
    </citation>
    <scope>NUCLEOTIDE SEQUENCE [LARGE SCALE GENOMIC DNA]</scope>
    <source>
        <strain evidence="2 4">DSM 41455</strain>
    </source>
</reference>
<dbReference type="InterPro" id="IPR041881">
    <property type="entry name" value="PqqD_sf"/>
</dbReference>
<evidence type="ECO:0000313" key="2">
    <source>
        <dbReference type="EMBL" id="NYE43714.1"/>
    </source>
</evidence>
<sequence length="84" mass="8824">MALRFGADVSAAETEYGTVLLDERGGEYYELNPTASLVVRTLMAGGDEAEAVAAVTGEFDVDATQARQDVAALVQQLRTSGLAE</sequence>
<dbReference type="InterPro" id="IPR008792">
    <property type="entry name" value="PQQD"/>
</dbReference>
<dbReference type="EMBL" id="JACCCF010000001">
    <property type="protein sequence ID" value="NYE43714.1"/>
    <property type="molecule type" value="Genomic_DNA"/>
</dbReference>
<name>A0A7J0CDA9_9ACTN</name>
<evidence type="ECO:0000313" key="1">
    <source>
        <dbReference type="EMBL" id="GFN00198.1"/>
    </source>
</evidence>
<dbReference type="Gene3D" id="1.10.10.1150">
    <property type="entry name" value="Coenzyme PQQ synthesis protein D (PqqD)"/>
    <property type="match status" value="1"/>
</dbReference>
<dbReference type="RefSeq" id="WP_173316556.1">
    <property type="nucleotide sequence ID" value="NZ_BAAAUE010000013.1"/>
</dbReference>
<reference evidence="1 3" key="1">
    <citation type="submission" date="2020-05" db="EMBL/GenBank/DDBJ databases">
        <title>Whole genome shotgun sequence of Streptomyces fulvorobeus NBRC 15897.</title>
        <authorList>
            <person name="Komaki H."/>
            <person name="Tamura T."/>
        </authorList>
    </citation>
    <scope>NUCLEOTIDE SEQUENCE [LARGE SCALE GENOMIC DNA]</scope>
    <source>
        <strain evidence="1 3">NBRC 15897</strain>
    </source>
</reference>
<evidence type="ECO:0000313" key="3">
    <source>
        <dbReference type="Proteomes" id="UP000498980"/>
    </source>
</evidence>
<protein>
    <recommendedName>
        <fullName evidence="5">Lasso peptide biosynthesis PqqD family chaperone</fullName>
    </recommendedName>
</protein>
<comment type="caution">
    <text evidence="1">The sequence shown here is derived from an EMBL/GenBank/DDBJ whole genome shotgun (WGS) entry which is preliminary data.</text>
</comment>
<dbReference type="AlphaFoldDB" id="A0A7J0CDA9"/>
<dbReference type="Pfam" id="PF05402">
    <property type="entry name" value="PqqD"/>
    <property type="match status" value="1"/>
</dbReference>
<organism evidence="1 3">
    <name type="scientific">Streptomyces fulvorobeus</name>
    <dbReference type="NCBI Taxonomy" id="284028"/>
    <lineage>
        <taxon>Bacteria</taxon>
        <taxon>Bacillati</taxon>
        <taxon>Actinomycetota</taxon>
        <taxon>Actinomycetes</taxon>
        <taxon>Kitasatosporales</taxon>
        <taxon>Streptomycetaceae</taxon>
        <taxon>Streptomyces</taxon>
    </lineage>
</organism>
<accession>A0A7J0CDA9</accession>
<evidence type="ECO:0000313" key="4">
    <source>
        <dbReference type="Proteomes" id="UP000530403"/>
    </source>
</evidence>
<proteinExistence type="predicted"/>
<dbReference type="EMBL" id="BLWC01000001">
    <property type="protein sequence ID" value="GFN00198.1"/>
    <property type="molecule type" value="Genomic_DNA"/>
</dbReference>
<dbReference type="NCBIfam" id="NF033530">
    <property type="entry name" value="lasso_PqqD_Strm"/>
    <property type="match status" value="1"/>
</dbReference>
<evidence type="ECO:0008006" key="5">
    <source>
        <dbReference type="Google" id="ProtNLM"/>
    </source>
</evidence>
<gene>
    <name evidence="2" type="ORF">HEB29_004725</name>
    <name evidence="1" type="ORF">Sfulv_50080</name>
</gene>
<keyword evidence="3" id="KW-1185">Reference proteome</keyword>